<dbReference type="HOGENOM" id="CLU_066192_44_5_9"/>
<reference evidence="2 3" key="2">
    <citation type="journal article" date="2015" name="J. Bacteriol.">
        <title>Genomic, proteomic, and biochemical analysis of the organohalide respiratory pathway in Desulfitobacterium dehalogenans.</title>
        <authorList>
            <person name="Kruse T."/>
            <person name="van de Pas B.A."/>
            <person name="Atteia A."/>
            <person name="Krab K."/>
            <person name="Hagen W.R."/>
            <person name="Goodwin L."/>
            <person name="Chain P."/>
            <person name="Boeren S."/>
            <person name="Maphosa F."/>
            <person name="Schraa G."/>
            <person name="de Vos W.M."/>
            <person name="van der Oost J."/>
            <person name="Smidt H."/>
            <person name="Stams A.J."/>
        </authorList>
    </citation>
    <scope>NUCLEOTIDE SEQUENCE [LARGE SCALE GENOMIC DNA]</scope>
    <source>
        <strain evidence="3">ATCC 51507 / DSM 9161 / JW/IU-DC1</strain>
    </source>
</reference>
<dbReference type="AlphaFoldDB" id="I4AC21"/>
<organism evidence="2 3">
    <name type="scientific">Desulfitobacterium dehalogenans (strain ATCC 51507 / DSM 9161 / JW/IU-DC1)</name>
    <dbReference type="NCBI Taxonomy" id="756499"/>
    <lineage>
        <taxon>Bacteria</taxon>
        <taxon>Bacillati</taxon>
        <taxon>Bacillota</taxon>
        <taxon>Clostridia</taxon>
        <taxon>Eubacteriales</taxon>
        <taxon>Desulfitobacteriaceae</taxon>
        <taxon>Desulfitobacterium</taxon>
    </lineage>
</organism>
<dbReference type="RefSeq" id="WP_014794986.1">
    <property type="nucleotide sequence ID" value="NC_018017.1"/>
</dbReference>
<dbReference type="CDD" id="cd00093">
    <property type="entry name" value="HTH_XRE"/>
    <property type="match status" value="1"/>
</dbReference>
<dbReference type="OrthoDB" id="14949at2"/>
<dbReference type="STRING" id="756499.Desde_3215"/>
<feature type="domain" description="HTH cro/C1-type" evidence="1">
    <location>
        <begin position="4"/>
        <end position="58"/>
    </location>
</feature>
<dbReference type="Gene3D" id="1.10.260.40">
    <property type="entry name" value="lambda repressor-like DNA-binding domains"/>
    <property type="match status" value="1"/>
</dbReference>
<evidence type="ECO:0000313" key="2">
    <source>
        <dbReference type="EMBL" id="AFM01506.1"/>
    </source>
</evidence>
<sequence>MIELKFAREAKGYTQEQMAQLVKIGVSTYNMYEKGNRNVPDYIADRIANVLQIPKDEIFLPVRFTVSKCKGG</sequence>
<accession>I4AC21</accession>
<dbReference type="PROSITE" id="PS50943">
    <property type="entry name" value="HTH_CROC1"/>
    <property type="match status" value="1"/>
</dbReference>
<dbReference type="InterPro" id="IPR010982">
    <property type="entry name" value="Lambda_DNA-bd_dom_sf"/>
</dbReference>
<gene>
    <name evidence="2" type="ordered locus">Desde_3215</name>
</gene>
<reference evidence="3" key="1">
    <citation type="submission" date="2012-06" db="EMBL/GenBank/DDBJ databases">
        <title>Complete sequence of Desulfitobacterium dehalogenans ATCC 51507.</title>
        <authorList>
            <person name="Lucas S."/>
            <person name="Han J."/>
            <person name="Lapidus A."/>
            <person name="Cheng J.-F."/>
            <person name="Goodwin L."/>
            <person name="Pitluck S."/>
            <person name="Peters L."/>
            <person name="Ovchinnikova G."/>
            <person name="Teshima H."/>
            <person name="Detter J.C."/>
            <person name="Han C."/>
            <person name="Tapia R."/>
            <person name="Land M."/>
            <person name="Hauser L."/>
            <person name="Kyrpides N."/>
            <person name="Ivanova N."/>
            <person name="Pagani I."/>
            <person name="Kruse T."/>
            <person name="de Vos W.M."/>
            <person name="Smidt H."/>
            <person name="Woyke T."/>
        </authorList>
    </citation>
    <scope>NUCLEOTIDE SEQUENCE [LARGE SCALE GENOMIC DNA]</scope>
    <source>
        <strain evidence="3">ATCC 51507 / DSM 9161 / JW/IU-DC1</strain>
    </source>
</reference>
<dbReference type="Pfam" id="PF01381">
    <property type="entry name" value="HTH_3"/>
    <property type="match status" value="1"/>
</dbReference>
<dbReference type="Proteomes" id="UP000006053">
    <property type="component" value="Chromosome"/>
</dbReference>
<dbReference type="SUPFAM" id="SSF47413">
    <property type="entry name" value="lambda repressor-like DNA-binding domains"/>
    <property type="match status" value="1"/>
</dbReference>
<keyword evidence="3" id="KW-1185">Reference proteome</keyword>
<dbReference type="eggNOG" id="COG1476">
    <property type="taxonomic scope" value="Bacteria"/>
</dbReference>
<name>I4AC21_DESDJ</name>
<dbReference type="GO" id="GO:0003677">
    <property type="term" value="F:DNA binding"/>
    <property type="evidence" value="ECO:0007669"/>
    <property type="project" value="InterPro"/>
</dbReference>
<dbReference type="KEGG" id="ddh:Desde_3215"/>
<evidence type="ECO:0000313" key="3">
    <source>
        <dbReference type="Proteomes" id="UP000006053"/>
    </source>
</evidence>
<evidence type="ECO:0000259" key="1">
    <source>
        <dbReference type="PROSITE" id="PS50943"/>
    </source>
</evidence>
<dbReference type="SMART" id="SM00530">
    <property type="entry name" value="HTH_XRE"/>
    <property type="match status" value="1"/>
</dbReference>
<protein>
    <submittedName>
        <fullName evidence="2">Putative transcriptional regulator</fullName>
    </submittedName>
</protein>
<dbReference type="InterPro" id="IPR001387">
    <property type="entry name" value="Cro/C1-type_HTH"/>
</dbReference>
<dbReference type="EMBL" id="CP003348">
    <property type="protein sequence ID" value="AFM01506.1"/>
    <property type="molecule type" value="Genomic_DNA"/>
</dbReference>
<proteinExistence type="predicted"/>